<dbReference type="InterPro" id="IPR001387">
    <property type="entry name" value="Cro/C1-type_HTH"/>
</dbReference>
<dbReference type="EMBL" id="JACSQZ010000027">
    <property type="protein sequence ID" value="MBD7915222.1"/>
    <property type="molecule type" value="Genomic_DNA"/>
</dbReference>
<dbReference type="RefSeq" id="WP_191749985.1">
    <property type="nucleotide sequence ID" value="NZ_JACSQZ010000027.1"/>
</dbReference>
<organism evidence="3 4">
    <name type="scientific">Clostridium gallinarum</name>
    <dbReference type="NCBI Taxonomy" id="2762246"/>
    <lineage>
        <taxon>Bacteria</taxon>
        <taxon>Bacillati</taxon>
        <taxon>Bacillota</taxon>
        <taxon>Clostridia</taxon>
        <taxon>Eubacteriales</taxon>
        <taxon>Clostridiaceae</taxon>
        <taxon>Clostridium</taxon>
    </lineage>
</organism>
<gene>
    <name evidence="3" type="ORF">H9660_08690</name>
</gene>
<name>A0ABR8Q486_9CLOT</name>
<keyword evidence="4" id="KW-1185">Reference proteome</keyword>
<feature type="domain" description="HTH cro/C1-type" evidence="2">
    <location>
        <begin position="7"/>
        <end position="62"/>
    </location>
</feature>
<reference evidence="3 4" key="1">
    <citation type="submission" date="2020-08" db="EMBL/GenBank/DDBJ databases">
        <title>A Genomic Blueprint of the Chicken Gut Microbiome.</title>
        <authorList>
            <person name="Gilroy R."/>
            <person name="Ravi A."/>
            <person name="Getino M."/>
            <person name="Pursley I."/>
            <person name="Horton D.L."/>
            <person name="Alikhan N.-F."/>
            <person name="Baker D."/>
            <person name="Gharbi K."/>
            <person name="Hall N."/>
            <person name="Watson M."/>
            <person name="Adriaenssens E.M."/>
            <person name="Foster-Nyarko E."/>
            <person name="Jarju S."/>
            <person name="Secka A."/>
            <person name="Antonio M."/>
            <person name="Oren A."/>
            <person name="Chaudhuri R."/>
            <person name="La Ragione R.M."/>
            <person name="Hildebrand F."/>
            <person name="Pallen M.J."/>
        </authorList>
    </citation>
    <scope>NUCLEOTIDE SEQUENCE [LARGE SCALE GENOMIC DNA]</scope>
    <source>
        <strain evidence="3 4">Sa3CUN1</strain>
    </source>
</reference>
<dbReference type="Pfam" id="PF01381">
    <property type="entry name" value="HTH_3"/>
    <property type="match status" value="2"/>
</dbReference>
<dbReference type="Proteomes" id="UP000640335">
    <property type="component" value="Unassembled WGS sequence"/>
</dbReference>
<evidence type="ECO:0000256" key="1">
    <source>
        <dbReference type="ARBA" id="ARBA00023125"/>
    </source>
</evidence>
<dbReference type="PROSITE" id="PS50943">
    <property type="entry name" value="HTH_CROC1"/>
    <property type="match status" value="2"/>
</dbReference>
<dbReference type="PANTHER" id="PTHR46558:SF4">
    <property type="entry name" value="DNA-BIDING PHAGE PROTEIN"/>
    <property type="match status" value="1"/>
</dbReference>
<sequence length="228" mass="26066">MELNERIKLYREKCSMTKSELARAIGVSPSYITKLESGEKANPSLEIQFKIAKTLGIPLTELTSSIKSDVRYTLNNNVDFRDIKKYREKLNLSQETLSELIGIKLEDLKGLEAGTIPNPRIDFAVRLNDLFKPDPPFCYEQISELFNGTGTLAESLNKILNNGVYQSTECRLDKKLILNSYIQRFADDRNITLTIKDKLEICDFLTQVIDPLLEHKVMEISNKNTNKE</sequence>
<evidence type="ECO:0000313" key="3">
    <source>
        <dbReference type="EMBL" id="MBD7915222.1"/>
    </source>
</evidence>
<dbReference type="PANTHER" id="PTHR46558">
    <property type="entry name" value="TRACRIPTIONAL REGULATORY PROTEIN-RELATED-RELATED"/>
    <property type="match status" value="1"/>
</dbReference>
<keyword evidence="1" id="KW-0238">DNA-binding</keyword>
<feature type="domain" description="HTH cro/C1-type" evidence="2">
    <location>
        <begin position="83"/>
        <end position="138"/>
    </location>
</feature>
<accession>A0ABR8Q486</accession>
<dbReference type="CDD" id="cd00093">
    <property type="entry name" value="HTH_XRE"/>
    <property type="match status" value="2"/>
</dbReference>
<dbReference type="SUPFAM" id="SSF47413">
    <property type="entry name" value="lambda repressor-like DNA-binding domains"/>
    <property type="match status" value="2"/>
</dbReference>
<evidence type="ECO:0000259" key="2">
    <source>
        <dbReference type="PROSITE" id="PS50943"/>
    </source>
</evidence>
<dbReference type="Gene3D" id="1.10.260.40">
    <property type="entry name" value="lambda repressor-like DNA-binding domains"/>
    <property type="match status" value="2"/>
</dbReference>
<evidence type="ECO:0000313" key="4">
    <source>
        <dbReference type="Proteomes" id="UP000640335"/>
    </source>
</evidence>
<protein>
    <submittedName>
        <fullName evidence="3">Helix-turn-helix domain-containing protein</fullName>
    </submittedName>
</protein>
<comment type="caution">
    <text evidence="3">The sequence shown here is derived from an EMBL/GenBank/DDBJ whole genome shotgun (WGS) entry which is preliminary data.</text>
</comment>
<dbReference type="InterPro" id="IPR010982">
    <property type="entry name" value="Lambda_DNA-bd_dom_sf"/>
</dbReference>
<proteinExistence type="predicted"/>
<dbReference type="SMART" id="SM00530">
    <property type="entry name" value="HTH_XRE"/>
    <property type="match status" value="2"/>
</dbReference>